<comment type="caution">
    <text evidence="1">The sequence shown here is derived from an EMBL/GenBank/DDBJ whole genome shotgun (WGS) entry which is preliminary data.</text>
</comment>
<protein>
    <submittedName>
        <fullName evidence="1">Uncharacterized protein</fullName>
    </submittedName>
</protein>
<dbReference type="Proteomes" id="UP001054837">
    <property type="component" value="Unassembled WGS sequence"/>
</dbReference>
<accession>A0AAV4MMG5</accession>
<dbReference type="EMBL" id="BPLQ01000641">
    <property type="protein sequence ID" value="GIX73732.1"/>
    <property type="molecule type" value="Genomic_DNA"/>
</dbReference>
<gene>
    <name evidence="1" type="ORF">CDAR_398011</name>
</gene>
<evidence type="ECO:0000313" key="1">
    <source>
        <dbReference type="EMBL" id="GIX73732.1"/>
    </source>
</evidence>
<proteinExistence type="predicted"/>
<dbReference type="AlphaFoldDB" id="A0AAV4MMG5"/>
<name>A0AAV4MMG5_9ARAC</name>
<reference evidence="1 2" key="1">
    <citation type="submission" date="2021-06" db="EMBL/GenBank/DDBJ databases">
        <title>Caerostris darwini draft genome.</title>
        <authorList>
            <person name="Kono N."/>
            <person name="Arakawa K."/>
        </authorList>
    </citation>
    <scope>NUCLEOTIDE SEQUENCE [LARGE SCALE GENOMIC DNA]</scope>
</reference>
<organism evidence="1 2">
    <name type="scientific">Caerostris darwini</name>
    <dbReference type="NCBI Taxonomy" id="1538125"/>
    <lineage>
        <taxon>Eukaryota</taxon>
        <taxon>Metazoa</taxon>
        <taxon>Ecdysozoa</taxon>
        <taxon>Arthropoda</taxon>
        <taxon>Chelicerata</taxon>
        <taxon>Arachnida</taxon>
        <taxon>Araneae</taxon>
        <taxon>Araneomorphae</taxon>
        <taxon>Entelegynae</taxon>
        <taxon>Araneoidea</taxon>
        <taxon>Araneidae</taxon>
        <taxon>Caerostris</taxon>
    </lineage>
</organism>
<sequence>MRSDGRIEGERRMEGLLNGLNGRIEGERRMGDTATTLQILGATGGRNEDGEDPVHVVVGCESCGETPENHPNSNCLIYAELAVLVPDVVVNITKD</sequence>
<evidence type="ECO:0000313" key="2">
    <source>
        <dbReference type="Proteomes" id="UP001054837"/>
    </source>
</evidence>
<keyword evidence="2" id="KW-1185">Reference proteome</keyword>